<feature type="chain" id="PRO_5024279950" evidence="1">
    <location>
        <begin position="19"/>
        <end position="190"/>
    </location>
</feature>
<name>A0A5S3V6L6_9GAMM</name>
<evidence type="ECO:0000313" key="4">
    <source>
        <dbReference type="Proteomes" id="UP000307217"/>
    </source>
</evidence>
<dbReference type="SUPFAM" id="SSF101874">
    <property type="entry name" value="YceI-like"/>
    <property type="match status" value="1"/>
</dbReference>
<dbReference type="Proteomes" id="UP000307217">
    <property type="component" value="Unassembled WGS sequence"/>
</dbReference>
<dbReference type="InterPro" id="IPR007372">
    <property type="entry name" value="Lipid/polyisoprenoid-bd_YceI"/>
</dbReference>
<dbReference type="EMBL" id="PNBX01000060">
    <property type="protein sequence ID" value="TMO67318.1"/>
    <property type="molecule type" value="Genomic_DNA"/>
</dbReference>
<accession>A0A5S3V6L6</accession>
<protein>
    <submittedName>
        <fullName evidence="3">YceI family protein</fullName>
    </submittedName>
</protein>
<dbReference type="InterPro" id="IPR027016">
    <property type="entry name" value="UCP029811"/>
</dbReference>
<reference evidence="3 4" key="1">
    <citation type="submission" date="2018-01" db="EMBL/GenBank/DDBJ databases">
        <authorList>
            <person name="Paulsen S."/>
            <person name="Gram L.K."/>
        </authorList>
    </citation>
    <scope>NUCLEOTIDE SEQUENCE [LARGE SCALE GENOMIC DNA]</scope>
    <source>
        <strain evidence="3 4">S3790</strain>
    </source>
</reference>
<dbReference type="PANTHER" id="PTHR34406">
    <property type="entry name" value="PROTEIN YCEI"/>
    <property type="match status" value="1"/>
</dbReference>
<evidence type="ECO:0000259" key="2">
    <source>
        <dbReference type="SMART" id="SM00867"/>
    </source>
</evidence>
<dbReference type="PIRSF" id="PIRSF029811">
    <property type="entry name" value="UCP029811"/>
    <property type="match status" value="1"/>
</dbReference>
<dbReference type="PANTHER" id="PTHR34406:SF1">
    <property type="entry name" value="PROTEIN YCEI"/>
    <property type="match status" value="1"/>
</dbReference>
<feature type="domain" description="Lipid/polyisoprenoid-binding YceI-like" evidence="2">
    <location>
        <begin position="19"/>
        <end position="186"/>
    </location>
</feature>
<reference evidence="4" key="2">
    <citation type="submission" date="2019-06" db="EMBL/GenBank/DDBJ databases">
        <title>Co-occurence of chitin degradation, pigmentation and bioactivity in marine Pseudoalteromonas.</title>
        <authorList>
            <person name="Sonnenschein E.C."/>
            <person name="Bech P.K."/>
        </authorList>
    </citation>
    <scope>NUCLEOTIDE SEQUENCE [LARGE SCALE GENOMIC DNA]</scope>
    <source>
        <strain evidence="4">S3790</strain>
    </source>
</reference>
<dbReference type="OrthoDB" id="9793816at2"/>
<gene>
    <name evidence="3" type="ORF">CWC19_14020</name>
</gene>
<organism evidence="3 4">
    <name type="scientific">Pseudoalteromonas aurantia</name>
    <dbReference type="NCBI Taxonomy" id="43654"/>
    <lineage>
        <taxon>Bacteria</taxon>
        <taxon>Pseudomonadati</taxon>
        <taxon>Pseudomonadota</taxon>
        <taxon>Gammaproteobacteria</taxon>
        <taxon>Alteromonadales</taxon>
        <taxon>Pseudoalteromonadaceae</taxon>
        <taxon>Pseudoalteromonas</taxon>
    </lineage>
</organism>
<comment type="caution">
    <text evidence="3">The sequence shown here is derived from an EMBL/GenBank/DDBJ whole genome shotgun (WGS) entry which is preliminary data.</text>
</comment>
<dbReference type="Gene3D" id="2.40.128.110">
    <property type="entry name" value="Lipid/polyisoprenoid-binding, YceI-like"/>
    <property type="match status" value="1"/>
</dbReference>
<dbReference type="InterPro" id="IPR036761">
    <property type="entry name" value="TTHA0802/YceI-like_sf"/>
</dbReference>
<dbReference type="RefSeq" id="WP_138592449.1">
    <property type="nucleotide sequence ID" value="NZ_PNBX01000060.1"/>
</dbReference>
<keyword evidence="1" id="KW-0732">Signal</keyword>
<evidence type="ECO:0000256" key="1">
    <source>
        <dbReference type="SAM" id="SignalP"/>
    </source>
</evidence>
<dbReference type="Pfam" id="PF04264">
    <property type="entry name" value="YceI"/>
    <property type="match status" value="1"/>
</dbReference>
<dbReference type="AlphaFoldDB" id="A0A5S3V6L6"/>
<sequence length="190" mass="21143">MLKPLLIALSIFSTNAFATWQLDNSKSDLSFTSIKKAQIAENHHFDKLEGQIDKEGTLQVSIDLSSVESMIPIRNQRMQTMLFEVAKFPKAHVSADVSTHLMSLKNGTQQLKNVKATLDLHGQQQTFIMDLVVNKHKNQLQVSPVRTILINAASHELTQGIEALRKVAGLDRIATTVPVTFSLVFNAHTK</sequence>
<evidence type="ECO:0000313" key="3">
    <source>
        <dbReference type="EMBL" id="TMO67318.1"/>
    </source>
</evidence>
<feature type="signal peptide" evidence="1">
    <location>
        <begin position="1"/>
        <end position="18"/>
    </location>
</feature>
<proteinExistence type="predicted"/>
<dbReference type="SMART" id="SM00867">
    <property type="entry name" value="YceI"/>
    <property type="match status" value="1"/>
</dbReference>